<evidence type="ECO:0000313" key="12">
    <source>
        <dbReference type="EMBL" id="WIX81618.1"/>
    </source>
</evidence>
<evidence type="ECO:0000256" key="11">
    <source>
        <dbReference type="RuleBase" id="RU361175"/>
    </source>
</evidence>
<evidence type="ECO:0000256" key="10">
    <source>
        <dbReference type="PIRSR" id="PIRSR617736-2"/>
    </source>
</evidence>
<dbReference type="GO" id="GO:0030245">
    <property type="term" value="P:cellulose catabolic process"/>
    <property type="evidence" value="ECO:0007669"/>
    <property type="project" value="UniProtKB-KW"/>
</dbReference>
<dbReference type="InterPro" id="IPR017853">
    <property type="entry name" value="GH"/>
</dbReference>
<comment type="catalytic activity">
    <reaction evidence="1 11">
        <text>Hydrolysis of terminal, non-reducing beta-D-glucosyl residues with release of beta-D-glucose.</text>
        <dbReference type="EC" id="3.2.1.21"/>
    </reaction>
</comment>
<evidence type="ECO:0000256" key="9">
    <source>
        <dbReference type="PIRSR" id="PIRSR617736-1"/>
    </source>
</evidence>
<dbReference type="NCBIfam" id="TIGR03356">
    <property type="entry name" value="BGL"/>
    <property type="match status" value="1"/>
</dbReference>
<feature type="active site" description="Nucleophile" evidence="9">
    <location>
        <position position="374"/>
    </location>
</feature>
<name>A0A9Y2IN13_9PSEU</name>
<dbReference type="GO" id="GO:0005829">
    <property type="term" value="C:cytosol"/>
    <property type="evidence" value="ECO:0007669"/>
    <property type="project" value="TreeGrafter"/>
</dbReference>
<keyword evidence="13" id="KW-1185">Reference proteome</keyword>
<dbReference type="EMBL" id="CP127294">
    <property type="protein sequence ID" value="WIX81618.1"/>
    <property type="molecule type" value="Genomic_DNA"/>
</dbReference>
<protein>
    <recommendedName>
        <fullName evidence="3 11">Beta-glucosidase</fullName>
        <ecNumber evidence="3 11">3.2.1.21</ecNumber>
    </recommendedName>
</protein>
<reference evidence="12 13" key="1">
    <citation type="submission" date="2023-06" db="EMBL/GenBank/DDBJ databases">
        <authorList>
            <person name="Oyuntsetseg B."/>
            <person name="Kim S.B."/>
        </authorList>
    </citation>
    <scope>NUCLEOTIDE SEQUENCE [LARGE SCALE GENOMIC DNA]</scope>
    <source>
        <strain evidence="12 13">2-15</strain>
    </source>
</reference>
<gene>
    <name evidence="12" type="ORF">QRX50_13085</name>
</gene>
<dbReference type="GO" id="GO:0008422">
    <property type="term" value="F:beta-glucosidase activity"/>
    <property type="evidence" value="ECO:0007669"/>
    <property type="project" value="UniProtKB-EC"/>
</dbReference>
<keyword evidence="4 11" id="KW-0378">Hydrolase</keyword>
<organism evidence="12 13">
    <name type="scientific">Amycolatopsis carbonis</name>
    <dbReference type="NCBI Taxonomy" id="715471"/>
    <lineage>
        <taxon>Bacteria</taxon>
        <taxon>Bacillati</taxon>
        <taxon>Actinomycetota</taxon>
        <taxon>Actinomycetes</taxon>
        <taxon>Pseudonocardiales</taxon>
        <taxon>Pseudonocardiaceae</taxon>
        <taxon>Amycolatopsis</taxon>
    </lineage>
</organism>
<evidence type="ECO:0000313" key="13">
    <source>
        <dbReference type="Proteomes" id="UP001236014"/>
    </source>
</evidence>
<evidence type="ECO:0000256" key="6">
    <source>
        <dbReference type="ARBA" id="ARBA00023277"/>
    </source>
</evidence>
<accession>A0A9Y2IN13</accession>
<dbReference type="EC" id="3.2.1.21" evidence="3 11"/>
<feature type="binding site" evidence="10">
    <location>
        <position position="310"/>
    </location>
    <ligand>
        <name>substrate</name>
    </ligand>
</feature>
<evidence type="ECO:0000256" key="7">
    <source>
        <dbReference type="ARBA" id="ARBA00023295"/>
    </source>
</evidence>
<dbReference type="SUPFAM" id="SSF51445">
    <property type="entry name" value="(Trans)glycosidases"/>
    <property type="match status" value="1"/>
</dbReference>
<dbReference type="Gene3D" id="3.20.20.80">
    <property type="entry name" value="Glycosidases"/>
    <property type="match status" value="1"/>
</dbReference>
<feature type="active site" description="Proton donor" evidence="9">
    <location>
        <position position="179"/>
    </location>
</feature>
<keyword evidence="6" id="KW-0119">Carbohydrate metabolism</keyword>
<dbReference type="InterPro" id="IPR017736">
    <property type="entry name" value="Glyco_hydro_1_beta-glucosidase"/>
</dbReference>
<dbReference type="PANTHER" id="PTHR10353:SF36">
    <property type="entry name" value="LP05116P"/>
    <property type="match status" value="1"/>
</dbReference>
<dbReference type="InterPro" id="IPR001360">
    <property type="entry name" value="Glyco_hydro_1"/>
</dbReference>
<comment type="similarity">
    <text evidence="2 11">Belongs to the glycosyl hydrolase 1 family.</text>
</comment>
<feature type="binding site" evidence="10">
    <location>
        <position position="134"/>
    </location>
    <ligand>
        <name>substrate</name>
    </ligand>
</feature>
<dbReference type="PANTHER" id="PTHR10353">
    <property type="entry name" value="GLYCOSYL HYDROLASE"/>
    <property type="match status" value="1"/>
</dbReference>
<feature type="binding site" evidence="10">
    <location>
        <begin position="428"/>
        <end position="429"/>
    </location>
    <ligand>
        <name>substrate</name>
    </ligand>
</feature>
<dbReference type="RefSeq" id="WP_285972205.1">
    <property type="nucleotide sequence ID" value="NZ_CP127294.1"/>
</dbReference>
<feature type="binding site" evidence="10">
    <location>
        <position position="421"/>
    </location>
    <ligand>
        <name>substrate</name>
    </ligand>
</feature>
<keyword evidence="8" id="KW-0624">Polysaccharide degradation</keyword>
<dbReference type="PRINTS" id="PR00131">
    <property type="entry name" value="GLHYDRLASE1"/>
</dbReference>
<evidence type="ECO:0000256" key="5">
    <source>
        <dbReference type="ARBA" id="ARBA00023001"/>
    </source>
</evidence>
<keyword evidence="7 11" id="KW-0326">Glycosidase</keyword>
<dbReference type="FunFam" id="3.20.20.80:FF:000004">
    <property type="entry name" value="Beta-glucosidase 6-phospho-beta-glucosidase"/>
    <property type="match status" value="1"/>
</dbReference>
<dbReference type="AlphaFoldDB" id="A0A9Y2IN13"/>
<evidence type="ECO:0000256" key="4">
    <source>
        <dbReference type="ARBA" id="ARBA00022801"/>
    </source>
</evidence>
<dbReference type="PROSITE" id="PS00653">
    <property type="entry name" value="GLYCOSYL_HYDROL_F1_2"/>
    <property type="match status" value="1"/>
</dbReference>
<dbReference type="InterPro" id="IPR033132">
    <property type="entry name" value="GH_1_N_CS"/>
</dbReference>
<keyword evidence="5" id="KW-0136">Cellulose degradation</keyword>
<proteinExistence type="inferred from homology"/>
<feature type="binding site" evidence="10">
    <location>
        <position position="178"/>
    </location>
    <ligand>
        <name>substrate</name>
    </ligand>
</feature>
<evidence type="ECO:0000256" key="2">
    <source>
        <dbReference type="ARBA" id="ARBA00010838"/>
    </source>
</evidence>
<evidence type="ECO:0000256" key="1">
    <source>
        <dbReference type="ARBA" id="ARBA00000448"/>
    </source>
</evidence>
<dbReference type="Pfam" id="PF00232">
    <property type="entry name" value="Glyco_hydro_1"/>
    <property type="match status" value="1"/>
</dbReference>
<evidence type="ECO:0000256" key="3">
    <source>
        <dbReference type="ARBA" id="ARBA00012744"/>
    </source>
</evidence>
<dbReference type="Proteomes" id="UP001236014">
    <property type="component" value="Chromosome"/>
</dbReference>
<evidence type="ECO:0000256" key="8">
    <source>
        <dbReference type="ARBA" id="ARBA00023326"/>
    </source>
</evidence>
<feature type="binding site" evidence="10">
    <location>
        <position position="33"/>
    </location>
    <ligand>
        <name>substrate</name>
    </ligand>
</feature>
<dbReference type="KEGG" id="acab:QRX50_13085"/>
<sequence length="468" mass="51959">MTETTDAATREQQALIDSLPPDFRWGVATAAYQIEGAVAEDGRTPSIWDTFCQVPWAIDNNDNGDVACDHYHRMPQDVGLVKELGADTYRFSVAWPRVQPHGKGPVNEAGIGFYDRLVDELLAKDLAPWLTLYHWDLPQELEDAGGWPARDTAYRFADYSMLVLDRLSDRVRHWTTLNEPWCSAMHGYVHGVMAPGRRDFAAGMKAIHHLLLGHGLATQRMREAAPEGTQFGITLNMGTSDAASDSELDREAARNADGMGVRVYLDPLVRGSYPEDVVSDLAVRGASLPIEDGDLEIISTPLDFLGVNYYFGQQYSGVDEQGRTVGEDGFPIQRAVPFGEPTTAMGWEILPGKFTELLTRLGRDYPGLPMYITENGSAFDDAPDADGFVHDEGRTAYLASHLAAVAAARLAGVDIRGYFAWSLLDNFEWAYGYAKRFGLVRVDYETQVRTIKQSGLFYRDTVRRVRGS</sequence>